<sequence length="530" mass="59597">MFEHPTWCYSRGVFAHEYGKQAMAEDESGLNAKLDDLLDKVSLIRQNLRLLTDDHSLIQVVLREKIVLYHLSIVDVESVAAKMSAEVVDSNPYSRLMALKRMGIVSNYESIREKSVLVVGIGGVGSVVAEMLTRCGIGKLILFDYDKVELANMNRLFYQPHQSGSSKVDAARSTLTAINPDVEFETYNMNITTVDNYKVFVDRIQHGGLQDGKVDLVLSCVDNFEARMTINTACNEENEVWMESGVSENAVSGHIQFIEPGRTACFAVCPLLIVLLYAAKADRLQCMPPLVIASNIDERTLKREGVCAASLPTTMAVIAGFLVQNALKLARLYLCSFKGICSIAAFEKPYAKLFVENMAVARYLLGFGEVSTYVGYNALCDFFPRQEMLPNPHCDDRFCVQRQLEYQVWFALEYFSRGRILILPQWLNKRLAEESPKKTEVKEAEEVVHEENQWGTRGAEFEVDGHDEKHFRRVTVGKLFGSALTKQCDCLRCELMRQVHFTPCTFLVGSGGLWSESEPVDSFMCNGCDH</sequence>
<dbReference type="PANTHER" id="PTHR10953">
    <property type="entry name" value="UBIQUITIN-ACTIVATING ENZYME E1"/>
    <property type="match status" value="1"/>
</dbReference>
<keyword evidence="7" id="KW-0067">ATP-binding</keyword>
<dbReference type="GO" id="GO:0071569">
    <property type="term" value="P:protein ufmylation"/>
    <property type="evidence" value="ECO:0007669"/>
    <property type="project" value="TreeGrafter"/>
</dbReference>
<evidence type="ECO:0000256" key="6">
    <source>
        <dbReference type="ARBA" id="ARBA00022833"/>
    </source>
</evidence>
<reference evidence="10" key="1">
    <citation type="submission" date="2017-02" db="UniProtKB">
        <authorList>
            <consortium name="WormBaseParasite"/>
        </authorList>
    </citation>
    <scope>IDENTIFICATION</scope>
</reference>
<evidence type="ECO:0000256" key="2">
    <source>
        <dbReference type="ARBA" id="ARBA00016279"/>
    </source>
</evidence>
<evidence type="ECO:0000256" key="7">
    <source>
        <dbReference type="ARBA" id="ARBA00022840"/>
    </source>
</evidence>
<evidence type="ECO:0000256" key="1">
    <source>
        <dbReference type="ARBA" id="ARBA00005339"/>
    </source>
</evidence>
<dbReference type="InterPro" id="IPR000594">
    <property type="entry name" value="ThiF_NAD_FAD-bd"/>
</dbReference>
<dbReference type="Gene3D" id="3.40.50.720">
    <property type="entry name" value="NAD(P)-binding Rossmann-like Domain"/>
    <property type="match status" value="1"/>
</dbReference>
<keyword evidence="6" id="KW-0862">Zinc</keyword>
<protein>
    <recommendedName>
        <fullName evidence="2">Ubiquitin-like modifier-activating enzyme 5</fullName>
    </recommendedName>
</protein>
<dbReference type="Pfam" id="PF00899">
    <property type="entry name" value="ThiF"/>
    <property type="match status" value="1"/>
</dbReference>
<keyword evidence="9" id="KW-1185">Reference proteome</keyword>
<dbReference type="InterPro" id="IPR035985">
    <property type="entry name" value="Ubiquitin-activating_enz"/>
</dbReference>
<dbReference type="GO" id="GO:0005829">
    <property type="term" value="C:cytosol"/>
    <property type="evidence" value="ECO:0007669"/>
    <property type="project" value="TreeGrafter"/>
</dbReference>
<evidence type="ECO:0000256" key="4">
    <source>
        <dbReference type="ARBA" id="ARBA00022741"/>
    </source>
</evidence>
<dbReference type="Proteomes" id="UP000036681">
    <property type="component" value="Unplaced"/>
</dbReference>
<evidence type="ECO:0000313" key="10">
    <source>
        <dbReference type="WBParaSite" id="ALUE_0000609301-mRNA-1"/>
    </source>
</evidence>
<dbReference type="PANTHER" id="PTHR10953:SF9">
    <property type="entry name" value="UBIQUITIN-LIKE MODIFIER-ACTIVATING ENZYME 5"/>
    <property type="match status" value="1"/>
</dbReference>
<evidence type="ECO:0000313" key="9">
    <source>
        <dbReference type="Proteomes" id="UP000036681"/>
    </source>
</evidence>
<evidence type="ECO:0000259" key="8">
    <source>
        <dbReference type="Pfam" id="PF00899"/>
    </source>
</evidence>
<dbReference type="WBParaSite" id="ALUE_0000609301-mRNA-1">
    <property type="protein sequence ID" value="ALUE_0000609301-mRNA-1"/>
    <property type="gene ID" value="ALUE_0000609301"/>
</dbReference>
<name>A0A0M3HTS5_ASCLU</name>
<keyword evidence="5" id="KW-0833">Ubl conjugation pathway</keyword>
<organism evidence="9 10">
    <name type="scientific">Ascaris lumbricoides</name>
    <name type="common">Giant roundworm</name>
    <dbReference type="NCBI Taxonomy" id="6252"/>
    <lineage>
        <taxon>Eukaryota</taxon>
        <taxon>Metazoa</taxon>
        <taxon>Ecdysozoa</taxon>
        <taxon>Nematoda</taxon>
        <taxon>Chromadorea</taxon>
        <taxon>Rhabditida</taxon>
        <taxon>Spirurina</taxon>
        <taxon>Ascaridomorpha</taxon>
        <taxon>Ascaridoidea</taxon>
        <taxon>Ascarididae</taxon>
        <taxon>Ascaris</taxon>
    </lineage>
</organism>
<dbReference type="GO" id="GO:0005524">
    <property type="term" value="F:ATP binding"/>
    <property type="evidence" value="ECO:0007669"/>
    <property type="project" value="UniProtKB-KW"/>
</dbReference>
<keyword evidence="3" id="KW-0479">Metal-binding</keyword>
<accession>A0A0M3HTS5</accession>
<dbReference type="GO" id="GO:0071566">
    <property type="term" value="F:UFM1 activating enzyme activity"/>
    <property type="evidence" value="ECO:0007669"/>
    <property type="project" value="TreeGrafter"/>
</dbReference>
<evidence type="ECO:0000256" key="3">
    <source>
        <dbReference type="ARBA" id="ARBA00022723"/>
    </source>
</evidence>
<comment type="similarity">
    <text evidence="1">Belongs to the ubiquitin-activating E1 family. UBA5 subfamily.</text>
</comment>
<proteinExistence type="inferred from homology"/>
<dbReference type="AlphaFoldDB" id="A0A0M3HTS5"/>
<keyword evidence="4" id="KW-0547">Nucleotide-binding</keyword>
<evidence type="ECO:0000256" key="5">
    <source>
        <dbReference type="ARBA" id="ARBA00022786"/>
    </source>
</evidence>
<dbReference type="SUPFAM" id="SSF69572">
    <property type="entry name" value="Activating enzymes of the ubiquitin-like proteins"/>
    <property type="match status" value="1"/>
</dbReference>
<dbReference type="InterPro" id="IPR045886">
    <property type="entry name" value="ThiF/MoeB/HesA"/>
</dbReference>
<feature type="domain" description="THIF-type NAD/FAD binding fold" evidence="8">
    <location>
        <begin position="93"/>
        <end position="330"/>
    </location>
</feature>
<dbReference type="GO" id="GO:0046872">
    <property type="term" value="F:metal ion binding"/>
    <property type="evidence" value="ECO:0007669"/>
    <property type="project" value="UniProtKB-KW"/>
</dbReference>